<dbReference type="VEuPathDB" id="VectorBase:LOC119163251"/>
<evidence type="ECO:0000313" key="13">
    <source>
        <dbReference type="Proteomes" id="UP000821866"/>
    </source>
</evidence>
<dbReference type="GO" id="GO:0008270">
    <property type="term" value="F:zinc ion binding"/>
    <property type="evidence" value="ECO:0007669"/>
    <property type="project" value="UniProtKB-KW"/>
</dbReference>
<feature type="domain" description="C2H2-type" evidence="11">
    <location>
        <begin position="8"/>
        <end position="35"/>
    </location>
</feature>
<keyword evidence="9" id="KW-0539">Nucleus</keyword>
<dbReference type="Pfam" id="PF13912">
    <property type="entry name" value="zf-C2H2_6"/>
    <property type="match status" value="2"/>
</dbReference>
<evidence type="ECO:0000313" key="12">
    <source>
        <dbReference type="EMBL" id="KAH8031067.1"/>
    </source>
</evidence>
<reference evidence="12" key="2">
    <citation type="submission" date="2021-09" db="EMBL/GenBank/DDBJ databases">
        <authorList>
            <person name="Jia N."/>
            <person name="Wang J."/>
            <person name="Shi W."/>
            <person name="Du L."/>
            <person name="Sun Y."/>
            <person name="Zhan W."/>
            <person name="Jiang J."/>
            <person name="Wang Q."/>
            <person name="Zhang B."/>
            <person name="Ji P."/>
            <person name="Sakyi L.B."/>
            <person name="Cui X."/>
            <person name="Yuan T."/>
            <person name="Jiang B."/>
            <person name="Yang W."/>
            <person name="Lam T.T.-Y."/>
            <person name="Chang Q."/>
            <person name="Ding S."/>
            <person name="Wang X."/>
            <person name="Zhu J."/>
            <person name="Ruan X."/>
            <person name="Zhao L."/>
            <person name="Wei J."/>
            <person name="Que T."/>
            <person name="Du C."/>
            <person name="Cheng J."/>
            <person name="Dai P."/>
            <person name="Han X."/>
            <person name="Huang E."/>
            <person name="Gao Y."/>
            <person name="Liu J."/>
            <person name="Shao H."/>
            <person name="Ye R."/>
            <person name="Li L."/>
            <person name="Wei W."/>
            <person name="Wang X."/>
            <person name="Wang C."/>
            <person name="Huo Q."/>
            <person name="Li W."/>
            <person name="Guo W."/>
            <person name="Chen H."/>
            <person name="Chen S."/>
            <person name="Zhou L."/>
            <person name="Zhou L."/>
            <person name="Ni X."/>
            <person name="Tian J."/>
            <person name="Zhou Y."/>
            <person name="Sheng Y."/>
            <person name="Liu T."/>
            <person name="Pan Y."/>
            <person name="Xia L."/>
            <person name="Li J."/>
            <person name="Zhao F."/>
            <person name="Cao W."/>
        </authorList>
    </citation>
    <scope>NUCLEOTIDE SEQUENCE</scope>
    <source>
        <strain evidence="12">Rmic-2018</strain>
        <tissue evidence="12">Larvae</tissue>
    </source>
</reference>
<keyword evidence="3" id="KW-0479">Metal-binding</keyword>
<dbReference type="AlphaFoldDB" id="A0A9J6E952"/>
<dbReference type="PROSITE" id="PS50157">
    <property type="entry name" value="ZINC_FINGER_C2H2_2"/>
    <property type="match status" value="4"/>
</dbReference>
<comment type="subcellular location">
    <subcellularLocation>
        <location evidence="1">Nucleus</location>
    </subcellularLocation>
</comment>
<protein>
    <recommendedName>
        <fullName evidence="11">C2H2-type domain-containing protein</fullName>
    </recommendedName>
</protein>
<dbReference type="Pfam" id="PF00096">
    <property type="entry name" value="zf-C2H2"/>
    <property type="match status" value="3"/>
</dbReference>
<evidence type="ECO:0000256" key="9">
    <source>
        <dbReference type="ARBA" id="ARBA00023242"/>
    </source>
</evidence>
<evidence type="ECO:0000256" key="2">
    <source>
        <dbReference type="ARBA" id="ARBA00006991"/>
    </source>
</evidence>
<dbReference type="GO" id="GO:0006357">
    <property type="term" value="P:regulation of transcription by RNA polymerase II"/>
    <property type="evidence" value="ECO:0007669"/>
    <property type="project" value="UniProtKB-ARBA"/>
</dbReference>
<dbReference type="OrthoDB" id="6436001at2759"/>
<dbReference type="InterPro" id="IPR013087">
    <property type="entry name" value="Znf_C2H2_type"/>
</dbReference>
<comment type="similarity">
    <text evidence="2">Belongs to the krueppel C2H2-type zinc-finger protein family.</text>
</comment>
<feature type="domain" description="C2H2-type" evidence="11">
    <location>
        <begin position="62"/>
        <end position="89"/>
    </location>
</feature>
<keyword evidence="13" id="KW-1185">Reference proteome</keyword>
<dbReference type="GO" id="GO:0005634">
    <property type="term" value="C:nucleus"/>
    <property type="evidence" value="ECO:0007669"/>
    <property type="project" value="UniProtKB-SubCell"/>
</dbReference>
<keyword evidence="5 10" id="KW-0863">Zinc-finger</keyword>
<keyword evidence="4" id="KW-0677">Repeat</keyword>
<accession>A0A9J6E952</accession>
<dbReference type="PROSITE" id="PS00028">
    <property type="entry name" value="ZINC_FINGER_C2H2_1"/>
    <property type="match status" value="4"/>
</dbReference>
<dbReference type="SMART" id="SM00355">
    <property type="entry name" value="ZnF_C2H2"/>
    <property type="match status" value="5"/>
</dbReference>
<evidence type="ECO:0000256" key="8">
    <source>
        <dbReference type="ARBA" id="ARBA00023163"/>
    </source>
</evidence>
<feature type="domain" description="C2H2-type" evidence="11">
    <location>
        <begin position="95"/>
        <end position="122"/>
    </location>
</feature>
<keyword evidence="8" id="KW-0804">Transcription</keyword>
<evidence type="ECO:0000256" key="5">
    <source>
        <dbReference type="ARBA" id="ARBA00022771"/>
    </source>
</evidence>
<dbReference type="EMBL" id="JABSTU010000005">
    <property type="protein sequence ID" value="KAH8031067.1"/>
    <property type="molecule type" value="Genomic_DNA"/>
</dbReference>
<gene>
    <name evidence="12" type="ORF">HPB51_012755</name>
</gene>
<dbReference type="FunFam" id="3.30.160.60:FF:000145">
    <property type="entry name" value="Zinc finger protein 574"/>
    <property type="match status" value="1"/>
</dbReference>
<dbReference type="FunFam" id="3.30.160.60:FF:001289">
    <property type="entry name" value="Zinc finger protein 574"/>
    <property type="match status" value="1"/>
</dbReference>
<dbReference type="InterPro" id="IPR050636">
    <property type="entry name" value="C2H2-ZF_domain-containing"/>
</dbReference>
<reference evidence="12" key="1">
    <citation type="journal article" date="2020" name="Cell">
        <title>Large-Scale Comparative Analyses of Tick Genomes Elucidate Their Genetic Diversity and Vector Capacities.</title>
        <authorList>
            <consortium name="Tick Genome and Microbiome Consortium (TIGMIC)"/>
            <person name="Jia N."/>
            <person name="Wang J."/>
            <person name="Shi W."/>
            <person name="Du L."/>
            <person name="Sun Y."/>
            <person name="Zhan W."/>
            <person name="Jiang J.F."/>
            <person name="Wang Q."/>
            <person name="Zhang B."/>
            <person name="Ji P."/>
            <person name="Bell-Sakyi L."/>
            <person name="Cui X.M."/>
            <person name="Yuan T.T."/>
            <person name="Jiang B.G."/>
            <person name="Yang W.F."/>
            <person name="Lam T.T."/>
            <person name="Chang Q.C."/>
            <person name="Ding S.J."/>
            <person name="Wang X.J."/>
            <person name="Zhu J.G."/>
            <person name="Ruan X.D."/>
            <person name="Zhao L."/>
            <person name="Wei J.T."/>
            <person name="Ye R.Z."/>
            <person name="Que T.C."/>
            <person name="Du C.H."/>
            <person name="Zhou Y.H."/>
            <person name="Cheng J.X."/>
            <person name="Dai P.F."/>
            <person name="Guo W.B."/>
            <person name="Han X.H."/>
            <person name="Huang E.J."/>
            <person name="Li L.F."/>
            <person name="Wei W."/>
            <person name="Gao Y.C."/>
            <person name="Liu J.Z."/>
            <person name="Shao H.Z."/>
            <person name="Wang X."/>
            <person name="Wang C.C."/>
            <person name="Yang T.C."/>
            <person name="Huo Q.B."/>
            <person name="Li W."/>
            <person name="Chen H.Y."/>
            <person name="Chen S.E."/>
            <person name="Zhou L.G."/>
            <person name="Ni X.B."/>
            <person name="Tian J.H."/>
            <person name="Sheng Y."/>
            <person name="Liu T."/>
            <person name="Pan Y.S."/>
            <person name="Xia L.Y."/>
            <person name="Li J."/>
            <person name="Zhao F."/>
            <person name="Cao W.C."/>
        </authorList>
    </citation>
    <scope>NUCLEOTIDE SEQUENCE</scope>
    <source>
        <strain evidence="12">Rmic-2018</strain>
    </source>
</reference>
<evidence type="ECO:0000256" key="10">
    <source>
        <dbReference type="PROSITE-ProRule" id="PRU00042"/>
    </source>
</evidence>
<evidence type="ECO:0000256" key="6">
    <source>
        <dbReference type="ARBA" id="ARBA00022833"/>
    </source>
</evidence>
<dbReference type="PANTHER" id="PTHR47772">
    <property type="entry name" value="ZINC FINGER PROTEIN 200"/>
    <property type="match status" value="1"/>
</dbReference>
<keyword evidence="7" id="KW-0805">Transcription regulation</keyword>
<organism evidence="12 13">
    <name type="scientific">Rhipicephalus microplus</name>
    <name type="common">Cattle tick</name>
    <name type="synonym">Boophilus microplus</name>
    <dbReference type="NCBI Taxonomy" id="6941"/>
    <lineage>
        <taxon>Eukaryota</taxon>
        <taxon>Metazoa</taxon>
        <taxon>Ecdysozoa</taxon>
        <taxon>Arthropoda</taxon>
        <taxon>Chelicerata</taxon>
        <taxon>Arachnida</taxon>
        <taxon>Acari</taxon>
        <taxon>Parasitiformes</taxon>
        <taxon>Ixodida</taxon>
        <taxon>Ixodoidea</taxon>
        <taxon>Ixodidae</taxon>
        <taxon>Rhipicephalinae</taxon>
        <taxon>Rhipicephalus</taxon>
        <taxon>Boophilus</taxon>
    </lineage>
</organism>
<dbReference type="OMA" id="KTCERIF"/>
<dbReference type="Gene3D" id="3.30.160.60">
    <property type="entry name" value="Classic Zinc Finger"/>
    <property type="match status" value="4"/>
</dbReference>
<evidence type="ECO:0000256" key="1">
    <source>
        <dbReference type="ARBA" id="ARBA00004123"/>
    </source>
</evidence>
<dbReference type="InterPro" id="IPR036236">
    <property type="entry name" value="Znf_C2H2_sf"/>
</dbReference>
<proteinExistence type="inferred from homology"/>
<dbReference type="Proteomes" id="UP000821866">
    <property type="component" value="Chromosome 3"/>
</dbReference>
<evidence type="ECO:0000256" key="3">
    <source>
        <dbReference type="ARBA" id="ARBA00022723"/>
    </source>
</evidence>
<dbReference type="PANTHER" id="PTHR47772:SF15">
    <property type="entry name" value="REDUCED EXPRESSION 2-RELATED"/>
    <property type="match status" value="1"/>
</dbReference>
<feature type="domain" description="C2H2-type" evidence="11">
    <location>
        <begin position="123"/>
        <end position="148"/>
    </location>
</feature>
<evidence type="ECO:0000256" key="7">
    <source>
        <dbReference type="ARBA" id="ARBA00023015"/>
    </source>
</evidence>
<name>A0A9J6E952_RHIMP</name>
<comment type="caution">
    <text evidence="12">The sequence shown here is derived from an EMBL/GenBank/DDBJ whole genome shotgun (WGS) entry which is preliminary data.</text>
</comment>
<evidence type="ECO:0000259" key="11">
    <source>
        <dbReference type="PROSITE" id="PS50157"/>
    </source>
</evidence>
<keyword evidence="6" id="KW-0862">Zinc</keyword>
<evidence type="ECO:0000256" key="4">
    <source>
        <dbReference type="ARBA" id="ARBA00022737"/>
    </source>
</evidence>
<sequence length="148" mass="16976">MHVDKDRFCCALCSKIFVCGSVLRGHTTVHQDHPGYRCHLCPMVYATHPQLLNHLDSHNKPYKCKVCNDRFINIKALSGHASAHVKLQGVRPLRYKCPHCPRTFYHSGHLADHTRTHTGERPFSCDVCKKSFTRHSTLLAHNRMQHAI</sequence>
<dbReference type="SUPFAM" id="SSF57667">
    <property type="entry name" value="beta-beta-alpha zinc fingers"/>
    <property type="match status" value="3"/>
</dbReference>